<accession>A0A6B9PGD0</accession>
<dbReference type="EMBL" id="MN311464">
    <property type="protein sequence ID" value="QHD56383.1"/>
    <property type="molecule type" value="Genomic_DNA"/>
</dbReference>
<evidence type="ECO:0000313" key="10">
    <source>
        <dbReference type="EMBL" id="QHD56353.1"/>
    </source>
</evidence>
<proteinExistence type="predicted"/>
<dbReference type="EMBL" id="MN311458">
    <property type="protein sequence ID" value="QHD56347.1"/>
    <property type="molecule type" value="Genomic_DNA"/>
</dbReference>
<evidence type="ECO:0000313" key="4">
    <source>
        <dbReference type="EMBL" id="QHD56317.1"/>
    </source>
</evidence>
<evidence type="ECO:0000259" key="3">
    <source>
        <dbReference type="PROSITE" id="PS50076"/>
    </source>
</evidence>
<dbReference type="EMBL" id="MN311456">
    <property type="protein sequence ID" value="QHD56335.1"/>
    <property type="molecule type" value="Genomic_DNA"/>
</dbReference>
<dbReference type="PRINTS" id="PR00625">
    <property type="entry name" value="JDOMAIN"/>
</dbReference>
<evidence type="ECO:0000313" key="20">
    <source>
        <dbReference type="EMBL" id="QHD56419.1"/>
    </source>
</evidence>
<evidence type="ECO:0000313" key="15">
    <source>
        <dbReference type="EMBL" id="QHD56383.1"/>
    </source>
</evidence>
<evidence type="ECO:0000313" key="23">
    <source>
        <dbReference type="EMBL" id="QHD56437.1"/>
    </source>
</evidence>
<evidence type="ECO:0000313" key="12">
    <source>
        <dbReference type="EMBL" id="QHD56365.1"/>
    </source>
</evidence>
<dbReference type="Pfam" id="PF00226">
    <property type="entry name" value="DnaJ"/>
    <property type="match status" value="1"/>
</dbReference>
<dbReference type="SMART" id="SM00271">
    <property type="entry name" value="DnaJ"/>
    <property type="match status" value="1"/>
</dbReference>
<evidence type="ECO:0000313" key="22">
    <source>
        <dbReference type="EMBL" id="QHD56431.1"/>
    </source>
</evidence>
<dbReference type="EMBL" id="MN311469">
    <property type="protein sequence ID" value="QHD56413.1"/>
    <property type="molecule type" value="Genomic_DNA"/>
</dbReference>
<sequence length="160" mass="18504">MSFREIAELREMLSLPPHASYEDIKAAYRRAALMFHPDKGGDEEKMKRLNYLMERAREYKPEEDLYCDEELSSSEEEDVPGPSTNATAEDSGYASFTSRVSELEFLHARAKLENLKSSLGRFFCKVDAGRKQCLMPEYLALKRAFCEMPWNLFDIDPDKL</sequence>
<dbReference type="EMBL" id="MN311467">
    <property type="protein sequence ID" value="QHD56401.1"/>
    <property type="molecule type" value="Genomic_DNA"/>
</dbReference>
<evidence type="ECO:0000313" key="7">
    <source>
        <dbReference type="EMBL" id="QHD56335.1"/>
    </source>
</evidence>
<dbReference type="EMBL" id="MN311453">
    <property type="protein sequence ID" value="QHD56317.1"/>
    <property type="molecule type" value="Genomic_DNA"/>
</dbReference>
<reference evidence="8" key="1">
    <citation type="submission" date="2019-08" db="EMBL/GenBank/DDBJ databases">
        <authorList>
            <person name="Kaszab E."/>
            <person name="Banyai K."/>
            <person name="Feher E."/>
        </authorList>
    </citation>
    <scope>NUCLEOTIDE SEQUENCE</scope>
    <source>
        <strain evidence="13">10362</strain>
        <strain evidence="14">10372</strain>
        <strain evidence="15">12016</strain>
        <strain evidence="16">14451</strain>
        <strain evidence="17">16005</strain>
        <strain evidence="18">16006</strain>
        <strain evidence="19">20962</strain>
        <strain evidence="20">23900</strain>
        <strain evidence="21">24131</strain>
        <strain evidence="22">24135</strain>
        <strain evidence="4">2983</strain>
        <strain evidence="23">37233</strain>
        <strain evidence="5">3814</strain>
        <strain evidence="6">5171</strain>
        <strain evidence="7">5348</strain>
        <strain evidence="8">6345</strain>
        <strain evidence="9">6930</strain>
        <strain evidence="10">7169</strain>
        <strain evidence="11">7327</strain>
        <strain evidence="12">7613</strain>
    </source>
</reference>
<dbReference type="EMBL" id="MN311463">
    <property type="protein sequence ID" value="QHD56377.1"/>
    <property type="molecule type" value="Genomic_DNA"/>
</dbReference>
<feature type="compositionally biased region" description="Polar residues" evidence="2">
    <location>
        <begin position="82"/>
        <end position="92"/>
    </location>
</feature>
<keyword evidence="1" id="KW-0244">Early protein</keyword>
<dbReference type="EMBL" id="MN311454">
    <property type="protein sequence ID" value="QHD56323.1"/>
    <property type="molecule type" value="Genomic_DNA"/>
</dbReference>
<dbReference type="EMBL" id="MN311462">
    <property type="protein sequence ID" value="QHD56371.1"/>
    <property type="molecule type" value="Genomic_DNA"/>
</dbReference>
<dbReference type="EMBL" id="MN311457">
    <property type="protein sequence ID" value="QHD56341.1"/>
    <property type="molecule type" value="Genomic_DNA"/>
</dbReference>
<feature type="compositionally biased region" description="Acidic residues" evidence="2">
    <location>
        <begin position="64"/>
        <end position="79"/>
    </location>
</feature>
<dbReference type="CDD" id="cd06257">
    <property type="entry name" value="DnaJ"/>
    <property type="match status" value="1"/>
</dbReference>
<dbReference type="EMBL" id="MN311473">
    <property type="protein sequence ID" value="QHD56437.1"/>
    <property type="molecule type" value="Genomic_DNA"/>
</dbReference>
<dbReference type="Gene3D" id="1.10.287.110">
    <property type="entry name" value="DnaJ domain"/>
    <property type="match status" value="1"/>
</dbReference>
<evidence type="ECO:0000256" key="2">
    <source>
        <dbReference type="SAM" id="MobiDB-lite"/>
    </source>
</evidence>
<dbReference type="SUPFAM" id="SSF46565">
    <property type="entry name" value="Chaperone J-domain"/>
    <property type="match status" value="1"/>
</dbReference>
<dbReference type="EMBL" id="MN311466">
    <property type="protein sequence ID" value="QHD56395.1"/>
    <property type="molecule type" value="Genomic_DNA"/>
</dbReference>
<feature type="region of interest" description="Disordered" evidence="2">
    <location>
        <begin position="61"/>
        <end position="92"/>
    </location>
</feature>
<dbReference type="EMBL" id="MN311459">
    <property type="protein sequence ID" value="QHD56353.1"/>
    <property type="molecule type" value="Genomic_DNA"/>
</dbReference>
<evidence type="ECO:0000313" key="19">
    <source>
        <dbReference type="EMBL" id="QHD56413.1"/>
    </source>
</evidence>
<evidence type="ECO:0000313" key="13">
    <source>
        <dbReference type="EMBL" id="QHD56371.1"/>
    </source>
</evidence>
<dbReference type="EMBL" id="MN311461">
    <property type="protein sequence ID" value="QHD56365.1"/>
    <property type="molecule type" value="Genomic_DNA"/>
</dbReference>
<evidence type="ECO:0000256" key="1">
    <source>
        <dbReference type="ARBA" id="ARBA00022518"/>
    </source>
</evidence>
<dbReference type="EMBL" id="MN311470">
    <property type="protein sequence ID" value="QHD56419.1"/>
    <property type="molecule type" value="Genomic_DNA"/>
</dbReference>
<evidence type="ECO:0000313" key="16">
    <source>
        <dbReference type="EMBL" id="QHD56389.1"/>
    </source>
</evidence>
<protein>
    <submittedName>
        <fullName evidence="8">Putative small t antigen</fullName>
    </submittedName>
</protein>
<evidence type="ECO:0000313" key="5">
    <source>
        <dbReference type="EMBL" id="QHD56323.1"/>
    </source>
</evidence>
<dbReference type="EMBL" id="MN311471">
    <property type="protein sequence ID" value="QHD56425.1"/>
    <property type="molecule type" value="Genomic_DNA"/>
</dbReference>
<name>A0A6B9PGD0_9POLY</name>
<dbReference type="EMBL" id="MN311465">
    <property type="protein sequence ID" value="QHD56389.1"/>
    <property type="molecule type" value="Genomic_DNA"/>
</dbReference>
<evidence type="ECO:0000313" key="9">
    <source>
        <dbReference type="EMBL" id="QHD56347.1"/>
    </source>
</evidence>
<evidence type="ECO:0000313" key="18">
    <source>
        <dbReference type="EMBL" id="QHD56401.1"/>
    </source>
</evidence>
<organism evidence="8">
    <name type="scientific">Gammapolyomavirus anseris</name>
    <dbReference type="NCBI Taxonomy" id="1891746"/>
    <lineage>
        <taxon>Viruses</taxon>
        <taxon>Monodnaviria</taxon>
        <taxon>Shotokuvirae</taxon>
        <taxon>Cossaviricota</taxon>
        <taxon>Papovaviricetes</taxon>
        <taxon>Sepolyvirales</taxon>
        <taxon>Polyomaviridae</taxon>
        <taxon>Gammapolyomavirus</taxon>
    </lineage>
</organism>
<feature type="domain" description="J" evidence="3">
    <location>
        <begin position="8"/>
        <end position="81"/>
    </location>
</feature>
<evidence type="ECO:0000313" key="6">
    <source>
        <dbReference type="EMBL" id="QHD56329.1"/>
    </source>
</evidence>
<dbReference type="EMBL" id="MN311472">
    <property type="protein sequence ID" value="QHD56431.1"/>
    <property type="molecule type" value="Genomic_DNA"/>
</dbReference>
<evidence type="ECO:0000313" key="14">
    <source>
        <dbReference type="EMBL" id="QHD56377.1"/>
    </source>
</evidence>
<evidence type="ECO:0000313" key="17">
    <source>
        <dbReference type="EMBL" id="QHD56395.1"/>
    </source>
</evidence>
<evidence type="ECO:0000313" key="11">
    <source>
        <dbReference type="EMBL" id="QHD56359.1"/>
    </source>
</evidence>
<dbReference type="EMBL" id="MN311460">
    <property type="protein sequence ID" value="QHD56359.1"/>
    <property type="molecule type" value="Genomic_DNA"/>
</dbReference>
<dbReference type="InterPro" id="IPR036869">
    <property type="entry name" value="J_dom_sf"/>
</dbReference>
<evidence type="ECO:0000313" key="8">
    <source>
        <dbReference type="EMBL" id="QHD56341.1"/>
    </source>
</evidence>
<evidence type="ECO:0000313" key="21">
    <source>
        <dbReference type="EMBL" id="QHD56425.1"/>
    </source>
</evidence>
<dbReference type="InterPro" id="IPR001623">
    <property type="entry name" value="DnaJ_domain"/>
</dbReference>
<dbReference type="EMBL" id="MN311455">
    <property type="protein sequence ID" value="QHD56329.1"/>
    <property type="molecule type" value="Genomic_DNA"/>
</dbReference>
<dbReference type="PROSITE" id="PS50076">
    <property type="entry name" value="DNAJ_2"/>
    <property type="match status" value="1"/>
</dbReference>